<feature type="compositionally biased region" description="Acidic residues" evidence="1">
    <location>
        <begin position="109"/>
        <end position="118"/>
    </location>
</feature>
<name>A0A815QWH4_9BILA</name>
<feature type="region of interest" description="Disordered" evidence="1">
    <location>
        <begin position="1387"/>
        <end position="1468"/>
    </location>
</feature>
<evidence type="ECO:0000313" key="4">
    <source>
        <dbReference type="Proteomes" id="UP000663832"/>
    </source>
</evidence>
<evidence type="ECO:0000256" key="1">
    <source>
        <dbReference type="SAM" id="MobiDB-lite"/>
    </source>
</evidence>
<sequence>MSSLYFCPLCKNRPPFITFINLYKHIRSIHRNDVPFNIRCLLNPGCGSTYTTFESYRSHLNRYHHDLLNNYDIPADFTLNENEQLLSFSSSNSNINQDDEDERIVGQESSDEGESETLEDTNINENLIDWSLFTDLTNTEDHNKEFTFSSFEKHYTHFLLNLREGHLLPQGIIKSITSYFTTMLDALFKLIENQAIQSSTNPLISLVDIGKVILQIKNLIYDISKNDYQFLKRCTDYFGYTEPLKIELDDKNNCGYYVPIERSIQNLLNKPDVINYLIDNVNNNISQTKNDPDLMLTYRDGTAAKDNPSLKLHPNSFLIQLYSDGIGITNPLGPKKDKHKLTLYYFLLEDLPDFVKSMLQSIGLVGICPTKFLSIQTNRMKFFEPIIKDLNHLQTTGLVVQTFNGRLHFAFSLFAADNLASHEIGGFQQNFNSGQFCRLCHISYKFRLIPLTEISFLPRTVTTHGSYVQQAVNLFNTRPVAGVVGESPLSKLIAFHAIKSLPNDLMHDYAEGVCPLIVLAMLKEVSAKRLMTYNQIEQKIHTFSYGMNDQVNKPPTIRATHLTNNNIIGSASQKLCLFKLMPFIFHDVIDQLTNTLDIYTCLREIISYTYSIKFRKSWLMYFQSLTIRFQSLMAHHLPDLIIPKIHFVTEYLRTINANGPATRFWCMRFEAFTLAKRHQLRQCLMLSNKNYYNICTEITLLKTIQYSSLPIPVQRLLTENNINQNIFDECKTIYYKNVMMMRQSVFVERLVDVEEEPYFVSILYFLKIQNIWKAVVEHLQVIGFNETLWAYEIEFCKTFDLLDLDQLLHILPHGLDIYYVQGSAYVNVLSQEEIDGATLARLPYDEVRTLFPKLKDRVLFTEKRDLLIKQWNNIVNEQLDDGDILNQSSKQTFDTCTASQSTTSTQDLLNNPSLSSNNMNGDEFDEASNIDDEVNHDETDDLEEPHQNLPTDFAFSSLPEEIQVIIDENELMKLRGHTNHRRILLNFVFKAVATTYNLLYPKANDYFLITQALLKALNISTTDANAANEWREAVKQKFKNERRLLQNTSAVVQRKKEKFGKGSGRFAKKSEALSAERKSDKMIYVSTIMDESDVEQLIITMNEGIENETIHNDELITLWKKTFGYRRSFIRSHTINEILEKFPGYSYTHFMFEEVKMIENIDIEQNVNEILPRLFDKLPNNSLFVMDLLPIRVIKLLCKQFNQSISHILVDNEPIVPSPCIKVTNEKFELYLDWKLIIRTTSPTTALALLLSLYNVFAIKFAKNNHTSHLLYGVFFQNGDELGKNLRIILNSWHFTFEDRIKHSQIQATNVIDSVNMPSTSNLQIHSTSATTTEIIQSSIILNNKENQSPTSPQSIPLIIDEQEEQQPSDNPLMQEHEPEQMDIAIETPSISSISSRIKTKSNTKTKSRTSPNSLNSALRDATNKEETSSALAKNKKRKLPPSPQQQQQRKQSSRLIAKRSRQDDSSF</sequence>
<evidence type="ECO:0000313" key="3">
    <source>
        <dbReference type="EMBL" id="CAF1635169.1"/>
    </source>
</evidence>
<dbReference type="PANTHER" id="PTHR47302">
    <property type="entry name" value="STERILE ALPHA MOTIF DOMAIN-CONTAINING PROTEIN 3"/>
    <property type="match status" value="1"/>
</dbReference>
<evidence type="ECO:0000313" key="5">
    <source>
        <dbReference type="Proteomes" id="UP000663877"/>
    </source>
</evidence>
<proteinExistence type="predicted"/>
<dbReference type="InterPro" id="IPR042812">
    <property type="entry name" value="SAMD3"/>
</dbReference>
<dbReference type="Proteomes" id="UP000663877">
    <property type="component" value="Unassembled WGS sequence"/>
</dbReference>
<organism evidence="2 5">
    <name type="scientific">Adineta steineri</name>
    <dbReference type="NCBI Taxonomy" id="433720"/>
    <lineage>
        <taxon>Eukaryota</taxon>
        <taxon>Metazoa</taxon>
        <taxon>Spiralia</taxon>
        <taxon>Gnathifera</taxon>
        <taxon>Rotifera</taxon>
        <taxon>Eurotatoria</taxon>
        <taxon>Bdelloidea</taxon>
        <taxon>Adinetida</taxon>
        <taxon>Adinetidae</taxon>
        <taxon>Adineta</taxon>
    </lineage>
</organism>
<keyword evidence="4" id="KW-1185">Reference proteome</keyword>
<feature type="compositionally biased region" description="Basic residues" evidence="1">
    <location>
        <begin position="1398"/>
        <end position="1408"/>
    </location>
</feature>
<feature type="compositionally biased region" description="Low complexity" evidence="1">
    <location>
        <begin position="899"/>
        <end position="920"/>
    </location>
</feature>
<gene>
    <name evidence="2" type="ORF">BJG266_LOCUS41407</name>
    <name evidence="3" type="ORF">QVE165_LOCUS58265</name>
</gene>
<accession>A0A815QWH4</accession>
<feature type="compositionally biased region" description="Low complexity" evidence="1">
    <location>
        <begin position="1388"/>
        <end position="1397"/>
    </location>
</feature>
<reference evidence="2" key="1">
    <citation type="submission" date="2021-02" db="EMBL/GenBank/DDBJ databases">
        <authorList>
            <person name="Nowell W R."/>
        </authorList>
    </citation>
    <scope>NUCLEOTIDE SEQUENCE</scope>
</reference>
<feature type="region of interest" description="Disordered" evidence="1">
    <location>
        <begin position="90"/>
        <end position="118"/>
    </location>
</feature>
<comment type="caution">
    <text evidence="2">The sequence shown here is derived from an EMBL/GenBank/DDBJ whole genome shotgun (WGS) entry which is preliminary data.</text>
</comment>
<protein>
    <recommendedName>
        <fullName evidence="6">C2H2-type domain-containing protein</fullName>
    </recommendedName>
</protein>
<evidence type="ECO:0000313" key="2">
    <source>
        <dbReference type="EMBL" id="CAF1468856.1"/>
    </source>
</evidence>
<dbReference type="Proteomes" id="UP000663832">
    <property type="component" value="Unassembled WGS sequence"/>
</dbReference>
<dbReference type="PANTHER" id="PTHR47302:SF1">
    <property type="entry name" value="STERILE ALPHA MOTIF DOMAIN-CONTAINING PROTEIN 3"/>
    <property type="match status" value="1"/>
</dbReference>
<feature type="compositionally biased region" description="Low complexity" evidence="1">
    <location>
        <begin position="1445"/>
        <end position="1456"/>
    </location>
</feature>
<evidence type="ECO:0008006" key="6">
    <source>
        <dbReference type="Google" id="ProtNLM"/>
    </source>
</evidence>
<dbReference type="EMBL" id="CAJNOI010002303">
    <property type="protein sequence ID" value="CAF1468856.1"/>
    <property type="molecule type" value="Genomic_DNA"/>
</dbReference>
<dbReference type="EMBL" id="CAJNOM010002619">
    <property type="protein sequence ID" value="CAF1635169.1"/>
    <property type="molecule type" value="Genomic_DNA"/>
</dbReference>
<feature type="region of interest" description="Disordered" evidence="1">
    <location>
        <begin position="896"/>
        <end position="927"/>
    </location>
</feature>